<proteinExistence type="predicted"/>
<organism evidence="1 2">
    <name type="scientific">Hydnomerulius pinastri MD-312</name>
    <dbReference type="NCBI Taxonomy" id="994086"/>
    <lineage>
        <taxon>Eukaryota</taxon>
        <taxon>Fungi</taxon>
        <taxon>Dikarya</taxon>
        <taxon>Basidiomycota</taxon>
        <taxon>Agaricomycotina</taxon>
        <taxon>Agaricomycetes</taxon>
        <taxon>Agaricomycetidae</taxon>
        <taxon>Boletales</taxon>
        <taxon>Boletales incertae sedis</taxon>
        <taxon>Leucogyrophana</taxon>
    </lineage>
</organism>
<dbReference type="AlphaFoldDB" id="A0A0C9V2G7"/>
<dbReference type="HOGENOM" id="CLU_158819_0_0_1"/>
<dbReference type="EMBL" id="KN839887">
    <property type="protein sequence ID" value="KIJ59454.1"/>
    <property type="molecule type" value="Genomic_DNA"/>
</dbReference>
<name>A0A0C9V2G7_9AGAM</name>
<accession>A0A0C9V2G7</accession>
<keyword evidence="2" id="KW-1185">Reference proteome</keyword>
<evidence type="ECO:0000313" key="2">
    <source>
        <dbReference type="Proteomes" id="UP000053820"/>
    </source>
</evidence>
<reference evidence="1 2" key="1">
    <citation type="submission" date="2014-04" db="EMBL/GenBank/DDBJ databases">
        <title>Evolutionary Origins and Diversification of the Mycorrhizal Mutualists.</title>
        <authorList>
            <consortium name="DOE Joint Genome Institute"/>
            <consortium name="Mycorrhizal Genomics Consortium"/>
            <person name="Kohler A."/>
            <person name="Kuo A."/>
            <person name="Nagy L.G."/>
            <person name="Floudas D."/>
            <person name="Copeland A."/>
            <person name="Barry K.W."/>
            <person name="Cichocki N."/>
            <person name="Veneault-Fourrey C."/>
            <person name="LaButti K."/>
            <person name="Lindquist E.A."/>
            <person name="Lipzen A."/>
            <person name="Lundell T."/>
            <person name="Morin E."/>
            <person name="Murat C."/>
            <person name="Riley R."/>
            <person name="Ohm R."/>
            <person name="Sun H."/>
            <person name="Tunlid A."/>
            <person name="Henrissat B."/>
            <person name="Grigoriev I.V."/>
            <person name="Hibbett D.S."/>
            <person name="Martin F."/>
        </authorList>
    </citation>
    <scope>NUCLEOTIDE SEQUENCE [LARGE SCALE GENOMIC DNA]</scope>
    <source>
        <strain evidence="1 2">MD-312</strain>
    </source>
</reference>
<dbReference type="OrthoDB" id="3253416at2759"/>
<evidence type="ECO:0000313" key="1">
    <source>
        <dbReference type="EMBL" id="KIJ59454.1"/>
    </source>
</evidence>
<gene>
    <name evidence="1" type="ORF">HYDPIDRAFT_100632</name>
</gene>
<dbReference type="Proteomes" id="UP000053820">
    <property type="component" value="Unassembled WGS sequence"/>
</dbReference>
<sequence length="78" mass="9069">MNYNNYEIAIVNTYGVKLVDWPTCISFLNPSNIGTVSKMWKKLSRAECDTFTTNIDKHHTTGEEVQKPHKKQTKVMMY</sequence>
<protein>
    <submittedName>
        <fullName evidence="1">Uncharacterized protein</fullName>
    </submittedName>
</protein>